<keyword evidence="6" id="KW-0662">Pyridine nucleotide biosynthesis</keyword>
<evidence type="ECO:0000256" key="8">
    <source>
        <dbReference type="ARBA" id="ARBA00022679"/>
    </source>
</evidence>
<comment type="catalytic activity">
    <reaction evidence="10">
        <text>nicotinate beta-D-ribonucleotide + CO2 + diphosphate = quinolinate + 5-phospho-alpha-D-ribose 1-diphosphate + 2 H(+)</text>
        <dbReference type="Rhea" id="RHEA:12733"/>
        <dbReference type="ChEBI" id="CHEBI:15378"/>
        <dbReference type="ChEBI" id="CHEBI:16526"/>
        <dbReference type="ChEBI" id="CHEBI:29959"/>
        <dbReference type="ChEBI" id="CHEBI:33019"/>
        <dbReference type="ChEBI" id="CHEBI:57502"/>
        <dbReference type="ChEBI" id="CHEBI:58017"/>
        <dbReference type="EC" id="2.4.2.19"/>
    </reaction>
</comment>
<protein>
    <recommendedName>
        <fullName evidence="11">Probable nicotinate-nucleotide pyrophosphorylase [carboxylating]</fullName>
        <ecNumber evidence="5">2.4.2.19</ecNumber>
    </recommendedName>
    <alternativeName>
        <fullName evidence="9">Quinolinate phosphoribosyltransferase [decarboxylating]</fullName>
    </alternativeName>
</protein>
<dbReference type="SUPFAM" id="SSF51690">
    <property type="entry name" value="Nicotinate/Quinolinate PRTase C-terminal domain-like"/>
    <property type="match status" value="1"/>
</dbReference>
<feature type="domain" description="Quinolinate phosphoribosyl transferase C-terminal" evidence="13">
    <location>
        <begin position="120"/>
        <end position="285"/>
    </location>
</feature>
<evidence type="ECO:0000256" key="4">
    <source>
        <dbReference type="ARBA" id="ARBA00011218"/>
    </source>
</evidence>
<evidence type="ECO:0000259" key="14">
    <source>
        <dbReference type="Pfam" id="PF02749"/>
    </source>
</evidence>
<reference evidence="15 16" key="1">
    <citation type="journal article" date="2015" name="Int. J. Syst. Evol. Microbiol.">
        <title>Youhaiella tibetensis gen. nov., sp. nov., isolated from subsurface sediment.</title>
        <authorList>
            <person name="Wang Y.X."/>
            <person name="Huang F.Q."/>
            <person name="Nogi Y."/>
            <person name="Pang S.J."/>
            <person name="Wang P.K."/>
            <person name="Lv J."/>
        </authorList>
    </citation>
    <scope>NUCLEOTIDE SEQUENCE [LARGE SCALE GENOMIC DNA]</scope>
    <source>
        <strain evidence="16">fig4</strain>
    </source>
</reference>
<comment type="function">
    <text evidence="1">Involved in the catabolism of quinolinic acid (QA).</text>
</comment>
<evidence type="ECO:0000256" key="7">
    <source>
        <dbReference type="ARBA" id="ARBA00022676"/>
    </source>
</evidence>
<dbReference type="AlphaFoldDB" id="A0A5B9DMH8"/>
<dbReference type="InterPro" id="IPR013785">
    <property type="entry name" value="Aldolase_TIM"/>
</dbReference>
<dbReference type="CDD" id="cd01572">
    <property type="entry name" value="QPRTase"/>
    <property type="match status" value="1"/>
</dbReference>
<dbReference type="Proteomes" id="UP000321062">
    <property type="component" value="Chromosome"/>
</dbReference>
<feature type="domain" description="Quinolinate phosphoribosyl transferase N-terminal" evidence="14">
    <location>
        <begin position="33"/>
        <end position="118"/>
    </location>
</feature>
<dbReference type="GO" id="GO:0034213">
    <property type="term" value="P:quinolinate catabolic process"/>
    <property type="evidence" value="ECO:0007669"/>
    <property type="project" value="TreeGrafter"/>
</dbReference>
<evidence type="ECO:0000256" key="2">
    <source>
        <dbReference type="ARBA" id="ARBA00004893"/>
    </source>
</evidence>
<dbReference type="EC" id="2.4.2.19" evidence="5"/>
<dbReference type="OrthoDB" id="9782546at2"/>
<keyword evidence="8 12" id="KW-0808">Transferase</keyword>
<dbReference type="SUPFAM" id="SSF54675">
    <property type="entry name" value="Nicotinate/Quinolinate PRTase N-terminal domain-like"/>
    <property type="match status" value="1"/>
</dbReference>
<dbReference type="UniPathway" id="UPA00253">
    <property type="reaction ID" value="UER00331"/>
</dbReference>
<dbReference type="PIRSF" id="PIRSF006250">
    <property type="entry name" value="NadC_ModD"/>
    <property type="match status" value="1"/>
</dbReference>
<comment type="pathway">
    <text evidence="2">Cofactor biosynthesis; NAD(+) biosynthesis; nicotinate D-ribonucleotide from quinolinate: step 1/1.</text>
</comment>
<evidence type="ECO:0000259" key="13">
    <source>
        <dbReference type="Pfam" id="PF01729"/>
    </source>
</evidence>
<dbReference type="InterPro" id="IPR037128">
    <property type="entry name" value="Quinolinate_PRibosylTase_N_sf"/>
</dbReference>
<dbReference type="GO" id="GO:0009435">
    <property type="term" value="P:NAD+ biosynthetic process"/>
    <property type="evidence" value="ECO:0007669"/>
    <property type="project" value="UniProtKB-UniPathway"/>
</dbReference>
<dbReference type="KEGG" id="yti:FNA67_06970"/>
<dbReference type="PANTHER" id="PTHR32179:SF3">
    <property type="entry name" value="NICOTINATE-NUCLEOTIDE PYROPHOSPHORYLASE [CARBOXYLATING]"/>
    <property type="match status" value="1"/>
</dbReference>
<dbReference type="InterPro" id="IPR004393">
    <property type="entry name" value="NadC"/>
</dbReference>
<dbReference type="GO" id="GO:0004514">
    <property type="term" value="F:nicotinate-nucleotide diphosphorylase (carboxylating) activity"/>
    <property type="evidence" value="ECO:0007669"/>
    <property type="project" value="UniProtKB-EC"/>
</dbReference>
<dbReference type="Gene3D" id="3.20.20.70">
    <property type="entry name" value="Aldolase class I"/>
    <property type="match status" value="1"/>
</dbReference>
<dbReference type="Pfam" id="PF02749">
    <property type="entry name" value="QRPTase_N"/>
    <property type="match status" value="1"/>
</dbReference>
<evidence type="ECO:0000256" key="10">
    <source>
        <dbReference type="ARBA" id="ARBA00047445"/>
    </source>
</evidence>
<dbReference type="GO" id="GO:0005737">
    <property type="term" value="C:cytoplasm"/>
    <property type="evidence" value="ECO:0007669"/>
    <property type="project" value="TreeGrafter"/>
</dbReference>
<keyword evidence="7 12" id="KW-0328">Glycosyltransferase</keyword>
<proteinExistence type="inferred from homology"/>
<name>A0A5B9DMH8_9HYPH</name>
<gene>
    <name evidence="15" type="primary">nadC</name>
    <name evidence="15" type="ORF">FNA67_06970</name>
</gene>
<evidence type="ECO:0000256" key="6">
    <source>
        <dbReference type="ARBA" id="ARBA00022642"/>
    </source>
</evidence>
<evidence type="ECO:0000313" key="16">
    <source>
        <dbReference type="Proteomes" id="UP000321062"/>
    </source>
</evidence>
<dbReference type="NCBIfam" id="TIGR00078">
    <property type="entry name" value="nadC"/>
    <property type="match status" value="1"/>
</dbReference>
<keyword evidence="16" id="KW-1185">Reference proteome</keyword>
<comment type="similarity">
    <text evidence="3 12">Belongs to the NadC/ModD family.</text>
</comment>
<dbReference type="FunFam" id="3.90.1170.20:FF:000001">
    <property type="entry name" value="Nicotinate-nucleotide diphosphorylase (Carboxylating)"/>
    <property type="match status" value="1"/>
</dbReference>
<evidence type="ECO:0000256" key="1">
    <source>
        <dbReference type="ARBA" id="ARBA00003237"/>
    </source>
</evidence>
<evidence type="ECO:0000256" key="9">
    <source>
        <dbReference type="ARBA" id="ARBA00033102"/>
    </source>
</evidence>
<dbReference type="InterPro" id="IPR022412">
    <property type="entry name" value="Quinolinate_PRibosylTrfase_N"/>
</dbReference>
<dbReference type="InterPro" id="IPR002638">
    <property type="entry name" value="Quinolinate_PRibosylTrfase_C"/>
</dbReference>
<accession>A0A5B9DMH8</accession>
<dbReference type="PANTHER" id="PTHR32179">
    <property type="entry name" value="NICOTINATE-NUCLEOTIDE PYROPHOSPHORYLASE [CARBOXYLATING]"/>
    <property type="match status" value="1"/>
</dbReference>
<dbReference type="RefSeq" id="WP_147655513.1">
    <property type="nucleotide sequence ID" value="NZ_BMFM01000001.1"/>
</dbReference>
<dbReference type="Pfam" id="PF01729">
    <property type="entry name" value="QRPTase_C"/>
    <property type="match status" value="1"/>
</dbReference>
<evidence type="ECO:0000256" key="5">
    <source>
        <dbReference type="ARBA" id="ARBA00011944"/>
    </source>
</evidence>
<dbReference type="Gene3D" id="3.90.1170.20">
    <property type="entry name" value="Quinolinate phosphoribosyl transferase, N-terminal domain"/>
    <property type="match status" value="1"/>
</dbReference>
<dbReference type="EMBL" id="CP041690">
    <property type="protein sequence ID" value="QEE19929.1"/>
    <property type="molecule type" value="Genomic_DNA"/>
</dbReference>
<organism evidence="15 16">
    <name type="scientific">Paradevosia tibetensis</name>
    <dbReference type="NCBI Taxonomy" id="1447062"/>
    <lineage>
        <taxon>Bacteria</taxon>
        <taxon>Pseudomonadati</taxon>
        <taxon>Pseudomonadota</taxon>
        <taxon>Alphaproteobacteria</taxon>
        <taxon>Hyphomicrobiales</taxon>
        <taxon>Devosiaceae</taxon>
        <taxon>Paradevosia</taxon>
    </lineage>
</organism>
<comment type="subunit">
    <text evidence="4">Hexamer formed by 3 homodimers.</text>
</comment>
<dbReference type="FunFam" id="3.20.20.70:FF:000030">
    <property type="entry name" value="Nicotinate-nucleotide pyrophosphorylase, carboxylating"/>
    <property type="match status" value="1"/>
</dbReference>
<evidence type="ECO:0000256" key="11">
    <source>
        <dbReference type="ARBA" id="ARBA00069173"/>
    </source>
</evidence>
<dbReference type="InterPro" id="IPR036068">
    <property type="entry name" value="Nicotinate_pribotase-like_C"/>
</dbReference>
<evidence type="ECO:0000256" key="3">
    <source>
        <dbReference type="ARBA" id="ARBA00009400"/>
    </source>
</evidence>
<sequence length="290" mass="30432">MHIVTTPVAELPRPLVEKAVMAALEEDLGLAGDLTSQATLPPQATASAVLASREAGVIAGLAFPAAAFRLIGDGLTFEPAVADGDAVERGTVVGRVWGNARLVMMAERVALNFLNHLSGIATLTRQYAREVDGTKTRICDTRKTTPGLRAFEKYAVRCGGGANHRYALDDAILIKDNHIAVAGGVTQAFKAARAFAGHLVAIEIEVETLAQLEEALEAGARIVLLDNMDDATLRKAVELTAGRAVLEASGGVKLDRLKAIAATGVDFISTSQITMSAKPLDLGLDIEIGN</sequence>
<evidence type="ECO:0000256" key="12">
    <source>
        <dbReference type="PIRNR" id="PIRNR006250"/>
    </source>
</evidence>
<evidence type="ECO:0000313" key="15">
    <source>
        <dbReference type="EMBL" id="QEE19929.1"/>
    </source>
</evidence>
<dbReference type="InterPro" id="IPR027277">
    <property type="entry name" value="NadC/ModD"/>
</dbReference>